<comment type="similarity">
    <text evidence="7">Belongs to the binding-protein-dependent transport system permease family.</text>
</comment>
<keyword evidence="10" id="KW-1185">Reference proteome</keyword>
<keyword evidence="2 7" id="KW-0813">Transport</keyword>
<proteinExistence type="inferred from homology"/>
<feature type="transmembrane region" description="Helical" evidence="7">
    <location>
        <begin position="279"/>
        <end position="301"/>
    </location>
</feature>
<feature type="transmembrane region" description="Helical" evidence="7">
    <location>
        <begin position="101"/>
        <end position="123"/>
    </location>
</feature>
<feature type="transmembrane region" description="Helical" evidence="7">
    <location>
        <begin position="178"/>
        <end position="198"/>
    </location>
</feature>
<dbReference type="PANTHER" id="PTHR43163:SF6">
    <property type="entry name" value="DIPEPTIDE TRANSPORT SYSTEM PERMEASE PROTEIN DPPB-RELATED"/>
    <property type="match status" value="1"/>
</dbReference>
<evidence type="ECO:0000256" key="4">
    <source>
        <dbReference type="ARBA" id="ARBA00022692"/>
    </source>
</evidence>
<dbReference type="SUPFAM" id="SSF161098">
    <property type="entry name" value="MetI-like"/>
    <property type="match status" value="1"/>
</dbReference>
<dbReference type="InterPro" id="IPR000515">
    <property type="entry name" value="MetI-like"/>
</dbReference>
<dbReference type="Proteomes" id="UP001500751">
    <property type="component" value="Unassembled WGS sequence"/>
</dbReference>
<gene>
    <name evidence="9" type="ORF">GCM10009839_71930</name>
</gene>
<feature type="domain" description="ABC transmembrane type-1" evidence="8">
    <location>
        <begin position="97"/>
        <end position="298"/>
    </location>
</feature>
<evidence type="ECO:0000259" key="8">
    <source>
        <dbReference type="PROSITE" id="PS50928"/>
    </source>
</evidence>
<dbReference type="Pfam" id="PF00528">
    <property type="entry name" value="BPD_transp_1"/>
    <property type="match status" value="1"/>
</dbReference>
<reference evidence="9 10" key="1">
    <citation type="journal article" date="2019" name="Int. J. Syst. Evol. Microbiol.">
        <title>The Global Catalogue of Microorganisms (GCM) 10K type strain sequencing project: providing services to taxonomists for standard genome sequencing and annotation.</title>
        <authorList>
            <consortium name="The Broad Institute Genomics Platform"/>
            <consortium name="The Broad Institute Genome Sequencing Center for Infectious Disease"/>
            <person name="Wu L."/>
            <person name="Ma J."/>
        </authorList>
    </citation>
    <scope>NUCLEOTIDE SEQUENCE [LARGE SCALE GENOMIC DNA]</scope>
    <source>
        <strain evidence="9 10">JCM 16014</strain>
    </source>
</reference>
<protein>
    <submittedName>
        <fullName evidence="9">ABC transporter permease</fullName>
    </submittedName>
</protein>
<keyword evidence="6 7" id="KW-0472">Membrane</keyword>
<name>A0ABN2V7S6_9ACTN</name>
<evidence type="ECO:0000313" key="10">
    <source>
        <dbReference type="Proteomes" id="UP001500751"/>
    </source>
</evidence>
<accession>A0ABN2V7S6</accession>
<evidence type="ECO:0000256" key="2">
    <source>
        <dbReference type="ARBA" id="ARBA00022448"/>
    </source>
</evidence>
<sequence>MTARFLVRRLGGLAVTLLLASMLIFSSLYLAPGSPENVVFGNRTPSPAARAAVRHQLHLDDPLPVRYWDWLAGALHGDFGRSMVTNQQVSDRVGAGLATTVTLVVLAALMITVLGLALGMAAALRPGVVDSAVNVYTSVSVTVPPFVASAVLISTFAVKLGWFPASGVGEGFAGRVDGLVLPAAAMALISCGFLARVTRNAMREQLAKEHVQTAMARGLPRRHVIRRHVLRNALPPIVTVIGLQVAGLFASTLVVESAFGVPGIGRLTIQSVAQKDFPVVQAVALLLVAAFVVANTVTDLVQGLVDPRLKTAGGAA</sequence>
<comment type="subcellular location">
    <subcellularLocation>
        <location evidence="1 7">Cell membrane</location>
        <topology evidence="1 7">Multi-pass membrane protein</topology>
    </subcellularLocation>
</comment>
<dbReference type="InterPro" id="IPR035906">
    <property type="entry name" value="MetI-like_sf"/>
</dbReference>
<dbReference type="RefSeq" id="WP_344670173.1">
    <property type="nucleotide sequence ID" value="NZ_BAAAQN010000057.1"/>
</dbReference>
<feature type="transmembrane region" description="Helical" evidence="7">
    <location>
        <begin position="135"/>
        <end position="158"/>
    </location>
</feature>
<dbReference type="CDD" id="cd06261">
    <property type="entry name" value="TM_PBP2"/>
    <property type="match status" value="1"/>
</dbReference>
<evidence type="ECO:0000256" key="3">
    <source>
        <dbReference type="ARBA" id="ARBA00022475"/>
    </source>
</evidence>
<evidence type="ECO:0000256" key="7">
    <source>
        <dbReference type="RuleBase" id="RU363032"/>
    </source>
</evidence>
<keyword evidence="4 7" id="KW-0812">Transmembrane</keyword>
<evidence type="ECO:0000256" key="1">
    <source>
        <dbReference type="ARBA" id="ARBA00004651"/>
    </source>
</evidence>
<organism evidence="9 10">
    <name type="scientific">Catenulispora yoronensis</name>
    <dbReference type="NCBI Taxonomy" id="450799"/>
    <lineage>
        <taxon>Bacteria</taxon>
        <taxon>Bacillati</taxon>
        <taxon>Actinomycetota</taxon>
        <taxon>Actinomycetes</taxon>
        <taxon>Catenulisporales</taxon>
        <taxon>Catenulisporaceae</taxon>
        <taxon>Catenulispora</taxon>
    </lineage>
</organism>
<dbReference type="Pfam" id="PF19300">
    <property type="entry name" value="BPD_transp_1_N"/>
    <property type="match status" value="1"/>
</dbReference>
<dbReference type="Gene3D" id="1.10.3720.10">
    <property type="entry name" value="MetI-like"/>
    <property type="match status" value="1"/>
</dbReference>
<dbReference type="PROSITE" id="PS50928">
    <property type="entry name" value="ABC_TM1"/>
    <property type="match status" value="1"/>
</dbReference>
<dbReference type="InterPro" id="IPR045621">
    <property type="entry name" value="BPD_transp_1_N"/>
</dbReference>
<evidence type="ECO:0000256" key="6">
    <source>
        <dbReference type="ARBA" id="ARBA00023136"/>
    </source>
</evidence>
<feature type="transmembrane region" description="Helical" evidence="7">
    <location>
        <begin position="12"/>
        <end position="31"/>
    </location>
</feature>
<keyword evidence="3" id="KW-1003">Cell membrane</keyword>
<dbReference type="EMBL" id="BAAAQN010000057">
    <property type="protein sequence ID" value="GAA2053636.1"/>
    <property type="molecule type" value="Genomic_DNA"/>
</dbReference>
<comment type="caution">
    <text evidence="9">The sequence shown here is derived from an EMBL/GenBank/DDBJ whole genome shotgun (WGS) entry which is preliminary data.</text>
</comment>
<dbReference type="PANTHER" id="PTHR43163">
    <property type="entry name" value="DIPEPTIDE TRANSPORT SYSTEM PERMEASE PROTEIN DPPB-RELATED"/>
    <property type="match status" value="1"/>
</dbReference>
<keyword evidence="5 7" id="KW-1133">Transmembrane helix</keyword>
<evidence type="ECO:0000256" key="5">
    <source>
        <dbReference type="ARBA" id="ARBA00022989"/>
    </source>
</evidence>
<feature type="transmembrane region" description="Helical" evidence="7">
    <location>
        <begin position="233"/>
        <end position="259"/>
    </location>
</feature>
<evidence type="ECO:0000313" key="9">
    <source>
        <dbReference type="EMBL" id="GAA2053636.1"/>
    </source>
</evidence>